<evidence type="ECO:0000256" key="2">
    <source>
        <dbReference type="SAM" id="Phobius"/>
    </source>
</evidence>
<keyword evidence="2" id="KW-0472">Membrane</keyword>
<sequence length="216" mass="23955">MSTRSSSGQENFRMANPSVSSQPLGGKSRKFKHAIGGLGFARHNREVVSQTIKENSLKVVFVVICLLLVICLFRTQAKPDLVAPIDYEAFLTHNRSVIDAHRHRDMLLFPDDDISISSQKVATRTAVSSVIDLSIEDIEQPLARHCIETFTSDWQLVTFNYVKCQKLWAFQSNTSVADVGAVVYEVDIADAEGTDEVGYPQISSIWCSALSVLVMC</sequence>
<feature type="compositionally biased region" description="Polar residues" evidence="1">
    <location>
        <begin position="1"/>
        <end position="10"/>
    </location>
</feature>
<evidence type="ECO:0000256" key="1">
    <source>
        <dbReference type="SAM" id="MobiDB-lite"/>
    </source>
</evidence>
<evidence type="ECO:0000313" key="4">
    <source>
        <dbReference type="EMBL" id="VDP23736.1"/>
    </source>
</evidence>
<organism evidence="6">
    <name type="scientific">Soboliphyme baturini</name>
    <dbReference type="NCBI Taxonomy" id="241478"/>
    <lineage>
        <taxon>Eukaryota</taxon>
        <taxon>Metazoa</taxon>
        <taxon>Ecdysozoa</taxon>
        <taxon>Nematoda</taxon>
        <taxon>Enoplea</taxon>
        <taxon>Dorylaimia</taxon>
        <taxon>Dioctophymatida</taxon>
        <taxon>Dioctophymatoidea</taxon>
        <taxon>Soboliphymatidae</taxon>
        <taxon>Soboliphyme</taxon>
    </lineage>
</organism>
<proteinExistence type="predicted"/>
<name>A0A183J0Y1_9BILA</name>
<dbReference type="InterPro" id="IPR021816">
    <property type="entry name" value="DOCK_C/D_N"/>
</dbReference>
<feature type="domain" description="Dedicator of cytokinesis C/D N-terminal" evidence="3">
    <location>
        <begin position="80"/>
        <end position="171"/>
    </location>
</feature>
<reference evidence="4 5" key="2">
    <citation type="submission" date="2018-11" db="EMBL/GenBank/DDBJ databases">
        <authorList>
            <consortium name="Pathogen Informatics"/>
        </authorList>
    </citation>
    <scope>NUCLEOTIDE SEQUENCE [LARGE SCALE GENOMIC DNA]</scope>
</reference>
<accession>A0A183J0Y1</accession>
<feature type="transmembrane region" description="Helical" evidence="2">
    <location>
        <begin position="56"/>
        <end position="73"/>
    </location>
</feature>
<evidence type="ECO:0000313" key="6">
    <source>
        <dbReference type="WBParaSite" id="SBAD_0000987701-mRNA-1"/>
    </source>
</evidence>
<evidence type="ECO:0000259" key="3">
    <source>
        <dbReference type="Pfam" id="PF11878"/>
    </source>
</evidence>
<keyword evidence="5" id="KW-1185">Reference proteome</keyword>
<dbReference type="EMBL" id="UZAM01012830">
    <property type="protein sequence ID" value="VDP23736.1"/>
    <property type="molecule type" value="Genomic_DNA"/>
</dbReference>
<dbReference type="Proteomes" id="UP000270296">
    <property type="component" value="Unassembled WGS sequence"/>
</dbReference>
<gene>
    <name evidence="4" type="ORF">SBAD_LOCUS9529</name>
</gene>
<dbReference type="OrthoDB" id="6274781at2759"/>
<feature type="region of interest" description="Disordered" evidence="1">
    <location>
        <begin position="1"/>
        <end position="26"/>
    </location>
</feature>
<evidence type="ECO:0000313" key="5">
    <source>
        <dbReference type="Proteomes" id="UP000270296"/>
    </source>
</evidence>
<dbReference type="WBParaSite" id="SBAD_0000987701-mRNA-1">
    <property type="protein sequence ID" value="SBAD_0000987701-mRNA-1"/>
    <property type="gene ID" value="SBAD_0000987701"/>
</dbReference>
<dbReference type="Pfam" id="PF11878">
    <property type="entry name" value="DOCK_C-D_N"/>
    <property type="match status" value="1"/>
</dbReference>
<keyword evidence="2" id="KW-0812">Transmembrane</keyword>
<reference evidence="6" key="1">
    <citation type="submission" date="2016-06" db="UniProtKB">
        <authorList>
            <consortium name="WormBaseParasite"/>
        </authorList>
    </citation>
    <scope>IDENTIFICATION</scope>
</reference>
<dbReference type="AlphaFoldDB" id="A0A183J0Y1"/>
<protein>
    <submittedName>
        <fullName evidence="6">DUF3398 domain-containing protein</fullName>
    </submittedName>
</protein>
<keyword evidence="2" id="KW-1133">Transmembrane helix</keyword>